<evidence type="ECO:0000259" key="1">
    <source>
        <dbReference type="PROSITE" id="PS50137"/>
    </source>
</evidence>
<evidence type="ECO:0000313" key="2">
    <source>
        <dbReference type="EMBL" id="EJX02900.1"/>
    </source>
</evidence>
<comment type="caution">
    <text evidence="2">The sequence shown here is derived from an EMBL/GenBank/DDBJ whole genome shotgun (WGS) entry which is preliminary data.</text>
</comment>
<accession>J9GRV3</accession>
<protein>
    <submittedName>
        <fullName evidence="2">Ribonuclease III</fullName>
    </submittedName>
</protein>
<proteinExistence type="predicted"/>
<feature type="non-terminal residue" evidence="2">
    <location>
        <position position="1"/>
    </location>
</feature>
<name>J9GRV3_9ZZZZ</name>
<organism evidence="2">
    <name type="scientific">gut metagenome</name>
    <dbReference type="NCBI Taxonomy" id="749906"/>
    <lineage>
        <taxon>unclassified sequences</taxon>
        <taxon>metagenomes</taxon>
        <taxon>organismal metagenomes</taxon>
    </lineage>
</organism>
<dbReference type="SUPFAM" id="SSF54768">
    <property type="entry name" value="dsRNA-binding domain-like"/>
    <property type="match status" value="1"/>
</dbReference>
<dbReference type="Gene3D" id="3.30.160.20">
    <property type="match status" value="1"/>
</dbReference>
<dbReference type="InterPro" id="IPR014720">
    <property type="entry name" value="dsRBD_dom"/>
</dbReference>
<reference evidence="2" key="1">
    <citation type="journal article" date="2012" name="PLoS ONE">
        <title>Gene sets for utilization of primary and secondary nutrition supplies in the distal gut of endangered iberian lynx.</title>
        <authorList>
            <person name="Alcaide M."/>
            <person name="Messina E."/>
            <person name="Richter M."/>
            <person name="Bargiela R."/>
            <person name="Peplies J."/>
            <person name="Huws S.A."/>
            <person name="Newbold C.J."/>
            <person name="Golyshin P.N."/>
            <person name="Simon M.A."/>
            <person name="Lopez G."/>
            <person name="Yakimov M.M."/>
            <person name="Ferrer M."/>
        </authorList>
    </citation>
    <scope>NUCLEOTIDE SEQUENCE</scope>
</reference>
<sequence>LIEQFLDQDNNPIFHTEIRVEGLSAGTGTGYSKKESQQNAAQMALKKIKEDEAFKQEIIQLKEAHQAITDTNNEYTTEEIEKMAESETSSDSAETKEIIL</sequence>
<gene>
    <name evidence="2" type="ORF">EVA_08993</name>
</gene>
<dbReference type="Pfam" id="PF00035">
    <property type="entry name" value="dsrm"/>
    <property type="match status" value="1"/>
</dbReference>
<dbReference type="EMBL" id="AMCI01002370">
    <property type="protein sequence ID" value="EJX02900.1"/>
    <property type="molecule type" value="Genomic_DNA"/>
</dbReference>
<dbReference type="AlphaFoldDB" id="J9GRV3"/>
<feature type="domain" description="DRBM" evidence="1">
    <location>
        <begin position="1"/>
        <end position="50"/>
    </location>
</feature>
<dbReference type="PROSITE" id="PS50137">
    <property type="entry name" value="DS_RBD"/>
    <property type="match status" value="1"/>
</dbReference>